<name>A0A6N8UAM0_9FIRM</name>
<dbReference type="InterPro" id="IPR016882">
    <property type="entry name" value="SA1684"/>
</dbReference>
<dbReference type="RefSeq" id="WP_160625909.1">
    <property type="nucleotide sequence ID" value="NZ_WUUQ01000009.1"/>
</dbReference>
<reference evidence="5 6" key="2">
    <citation type="submission" date="2020-01" db="EMBL/GenBank/DDBJ databases">
        <title>Clostridiaceae sp. nov. isolated from the gut of human by culturomics.</title>
        <authorList>
            <person name="Chang Y."/>
        </authorList>
    </citation>
    <scope>NUCLEOTIDE SEQUENCE [LARGE SCALE GENOMIC DNA]</scope>
    <source>
        <strain evidence="5 6">DONG20-135</strain>
    </source>
</reference>
<keyword evidence="6" id="KW-1185">Reference proteome</keyword>
<dbReference type="InterPro" id="IPR007295">
    <property type="entry name" value="DUF402"/>
</dbReference>
<dbReference type="PIRSF" id="PIRSF028345">
    <property type="entry name" value="UCP028345"/>
    <property type="match status" value="1"/>
</dbReference>
<dbReference type="GO" id="GO:0046872">
    <property type="term" value="F:metal ion binding"/>
    <property type="evidence" value="ECO:0007669"/>
    <property type="project" value="UniProtKB-KW"/>
</dbReference>
<dbReference type="InterPro" id="IPR035930">
    <property type="entry name" value="FomD-like_sf"/>
</dbReference>
<dbReference type="InterPro" id="IPR050212">
    <property type="entry name" value="Ntdp-like"/>
</dbReference>
<reference evidence="5 6" key="1">
    <citation type="submission" date="2019-12" db="EMBL/GenBank/DDBJ databases">
        <authorList>
            <person name="Yang R."/>
        </authorList>
    </citation>
    <scope>NUCLEOTIDE SEQUENCE [LARGE SCALE GENOMIC DNA]</scope>
    <source>
        <strain evidence="5 6">DONG20-135</strain>
    </source>
</reference>
<dbReference type="SUPFAM" id="SSF159234">
    <property type="entry name" value="FomD-like"/>
    <property type="match status" value="1"/>
</dbReference>
<dbReference type="EMBL" id="WUUQ01000009">
    <property type="protein sequence ID" value="MXQ74525.1"/>
    <property type="molecule type" value="Genomic_DNA"/>
</dbReference>
<proteinExistence type="predicted"/>
<evidence type="ECO:0000313" key="6">
    <source>
        <dbReference type="Proteomes" id="UP000434036"/>
    </source>
</evidence>
<gene>
    <name evidence="5" type="ORF">GSF08_11370</name>
</gene>
<organism evidence="5 6">
    <name type="scientific">Copranaerobaculum intestinale</name>
    <dbReference type="NCBI Taxonomy" id="2692629"/>
    <lineage>
        <taxon>Bacteria</taxon>
        <taxon>Bacillati</taxon>
        <taxon>Bacillota</taxon>
        <taxon>Erysipelotrichia</taxon>
        <taxon>Erysipelotrichales</taxon>
        <taxon>Erysipelotrichaceae</taxon>
        <taxon>Copranaerobaculum</taxon>
    </lineage>
</organism>
<sequence length="182" mass="21733">MQLKEKDMVYIQSFKHDGSLHRTWIKGFVIEASEQRIVAVTDRAWVVESDGRKWLTREPAICFFYPDKWYNVISMIRKSGIHYYCNLASPSLYDGEAIKNIDYDLDVKVSPNGKWIILDEDEYQEHGAKMGYSKELDQVIRSQLRFLLNDIRHHRSPFDPDEIYQFYEKYQQLLKELRASRQ</sequence>
<evidence type="ECO:0000259" key="4">
    <source>
        <dbReference type="Pfam" id="PF04167"/>
    </source>
</evidence>
<feature type="domain" description="DUF402" evidence="4">
    <location>
        <begin position="17"/>
        <end position="154"/>
    </location>
</feature>
<evidence type="ECO:0000313" key="5">
    <source>
        <dbReference type="EMBL" id="MXQ74525.1"/>
    </source>
</evidence>
<dbReference type="Proteomes" id="UP000434036">
    <property type="component" value="Unassembled WGS sequence"/>
</dbReference>
<comment type="caution">
    <text evidence="5">The sequence shown here is derived from an EMBL/GenBank/DDBJ whole genome shotgun (WGS) entry which is preliminary data.</text>
</comment>
<accession>A0A6N8UAM0</accession>
<evidence type="ECO:0000256" key="3">
    <source>
        <dbReference type="ARBA" id="ARBA00022842"/>
    </source>
</evidence>
<evidence type="ECO:0000256" key="1">
    <source>
        <dbReference type="ARBA" id="ARBA00022723"/>
    </source>
</evidence>
<dbReference type="PANTHER" id="PTHR39159">
    <property type="match status" value="1"/>
</dbReference>
<dbReference type="AlphaFoldDB" id="A0A6N8UAM0"/>
<dbReference type="Gene3D" id="2.40.380.10">
    <property type="entry name" value="FomD-like"/>
    <property type="match status" value="1"/>
</dbReference>
<keyword evidence="2" id="KW-0378">Hydrolase</keyword>
<dbReference type="Pfam" id="PF04167">
    <property type="entry name" value="DUF402"/>
    <property type="match status" value="1"/>
</dbReference>
<keyword evidence="1" id="KW-0479">Metal-binding</keyword>
<dbReference type="GO" id="GO:0016787">
    <property type="term" value="F:hydrolase activity"/>
    <property type="evidence" value="ECO:0007669"/>
    <property type="project" value="UniProtKB-KW"/>
</dbReference>
<dbReference type="PANTHER" id="PTHR39159:SF1">
    <property type="entry name" value="UPF0374 PROTEIN YGAC"/>
    <property type="match status" value="1"/>
</dbReference>
<protein>
    <submittedName>
        <fullName evidence="5">DUF402 domain-containing protein</fullName>
    </submittedName>
</protein>
<keyword evidence="3" id="KW-0460">Magnesium</keyword>
<evidence type="ECO:0000256" key="2">
    <source>
        <dbReference type="ARBA" id="ARBA00022801"/>
    </source>
</evidence>
<dbReference type="NCBIfam" id="NF010183">
    <property type="entry name" value="PRK13662.1"/>
    <property type="match status" value="1"/>
</dbReference>